<organism evidence="10 11">
    <name type="scientific">Lactuca sativa</name>
    <name type="common">Garden lettuce</name>
    <dbReference type="NCBI Taxonomy" id="4236"/>
    <lineage>
        <taxon>Eukaryota</taxon>
        <taxon>Viridiplantae</taxon>
        <taxon>Streptophyta</taxon>
        <taxon>Embryophyta</taxon>
        <taxon>Tracheophyta</taxon>
        <taxon>Spermatophyta</taxon>
        <taxon>Magnoliopsida</taxon>
        <taxon>eudicotyledons</taxon>
        <taxon>Gunneridae</taxon>
        <taxon>Pentapetalae</taxon>
        <taxon>asterids</taxon>
        <taxon>campanulids</taxon>
        <taxon>Asterales</taxon>
        <taxon>Asteraceae</taxon>
        <taxon>Cichorioideae</taxon>
        <taxon>Cichorieae</taxon>
        <taxon>Lactucinae</taxon>
        <taxon>Lactuca</taxon>
    </lineage>
</organism>
<name>A0A9R1XSD8_LACSA</name>
<evidence type="ECO:0000256" key="5">
    <source>
        <dbReference type="ARBA" id="ARBA00022692"/>
    </source>
</evidence>
<dbReference type="NCBIfam" id="TIGR01569">
    <property type="entry name" value="A_tha_TIGR01569"/>
    <property type="match status" value="1"/>
</dbReference>
<feature type="transmembrane region" description="Helical" evidence="8">
    <location>
        <begin position="110"/>
        <end position="133"/>
    </location>
</feature>
<protein>
    <recommendedName>
        <fullName evidence="8">CASP-like protein</fullName>
    </recommendedName>
</protein>
<dbReference type="InterPro" id="IPR006702">
    <property type="entry name" value="CASP_dom"/>
</dbReference>
<evidence type="ECO:0000256" key="6">
    <source>
        <dbReference type="ARBA" id="ARBA00022989"/>
    </source>
</evidence>
<dbReference type="InterPro" id="IPR006459">
    <property type="entry name" value="CASP/CASPL"/>
</dbReference>
<dbReference type="GO" id="GO:0005886">
    <property type="term" value="C:plasma membrane"/>
    <property type="evidence" value="ECO:0000318"/>
    <property type="project" value="GO_Central"/>
</dbReference>
<dbReference type="PANTHER" id="PTHR36488">
    <property type="entry name" value="CASP-LIKE PROTEIN 1U1"/>
    <property type="match status" value="1"/>
</dbReference>
<sequence>MGEEGQVKVLKDSIERRSRVMMVVPLLRVVALFATATATIVMALNKEAHTFVVATVGNTPVKLTLTAKFQHNPANVMFVIANGVATLHSLLMLSLCFVSNKYDLKGLRSVTVATLDMMMIALVSGATTATVFMGELARHGNSHARWNKICNNFERYCNQGSGAIAASYIGILFLMIVFVVNIFRREQLNIIKNSMCA</sequence>
<dbReference type="Pfam" id="PF04535">
    <property type="entry name" value="CASP_dom"/>
    <property type="match status" value="1"/>
</dbReference>
<dbReference type="InterPro" id="IPR044173">
    <property type="entry name" value="CASPL"/>
</dbReference>
<reference evidence="10 11" key="1">
    <citation type="journal article" date="2017" name="Nat. Commun.">
        <title>Genome assembly with in vitro proximity ligation data and whole-genome triplication in lettuce.</title>
        <authorList>
            <person name="Reyes-Chin-Wo S."/>
            <person name="Wang Z."/>
            <person name="Yang X."/>
            <person name="Kozik A."/>
            <person name="Arikit S."/>
            <person name="Song C."/>
            <person name="Xia L."/>
            <person name="Froenicke L."/>
            <person name="Lavelle D.O."/>
            <person name="Truco M.J."/>
            <person name="Xia R."/>
            <person name="Zhu S."/>
            <person name="Xu C."/>
            <person name="Xu H."/>
            <person name="Xu X."/>
            <person name="Cox K."/>
            <person name="Korf I."/>
            <person name="Meyers B.C."/>
            <person name="Michelmore R.W."/>
        </authorList>
    </citation>
    <scope>NUCLEOTIDE SEQUENCE [LARGE SCALE GENOMIC DNA]</scope>
    <source>
        <strain evidence="11">cv. Salinas</strain>
        <tissue evidence="10">Seedlings</tissue>
    </source>
</reference>
<evidence type="ECO:0000256" key="3">
    <source>
        <dbReference type="ARBA" id="ARBA00011489"/>
    </source>
</evidence>
<keyword evidence="7 8" id="KW-0472">Membrane</keyword>
<keyword evidence="11" id="KW-1185">Reference proteome</keyword>
<keyword evidence="6 8" id="KW-1133">Transmembrane helix</keyword>
<evidence type="ECO:0000256" key="1">
    <source>
        <dbReference type="ARBA" id="ARBA00004651"/>
    </source>
</evidence>
<dbReference type="PANTHER" id="PTHR36488:SF8">
    <property type="entry name" value="CASP-LIKE PROTEIN 1U1"/>
    <property type="match status" value="1"/>
</dbReference>
<comment type="caution">
    <text evidence="10">The sequence shown here is derived from an EMBL/GenBank/DDBJ whole genome shotgun (WGS) entry which is preliminary data.</text>
</comment>
<accession>A0A9R1XSD8</accession>
<comment type="subcellular location">
    <subcellularLocation>
        <location evidence="1 8">Cell membrane</location>
        <topology evidence="1 8">Multi-pass membrane protein</topology>
    </subcellularLocation>
</comment>
<evidence type="ECO:0000256" key="2">
    <source>
        <dbReference type="ARBA" id="ARBA00007651"/>
    </source>
</evidence>
<feature type="domain" description="Casparian strip membrane protein" evidence="9">
    <location>
        <begin position="21"/>
        <end position="172"/>
    </location>
</feature>
<evidence type="ECO:0000256" key="8">
    <source>
        <dbReference type="RuleBase" id="RU361233"/>
    </source>
</evidence>
<comment type="similarity">
    <text evidence="2 8">Belongs to the Casparian strip membrane proteins (CASP) family.</text>
</comment>
<dbReference type="Gramene" id="rna-gnl|WGS:NBSK|LSAT_1X111521_mrna">
    <property type="protein sequence ID" value="cds-PLY64890.1"/>
    <property type="gene ID" value="gene-LSAT_1X111521"/>
</dbReference>
<comment type="subunit">
    <text evidence="3 8">Homodimer and heterodimers.</text>
</comment>
<dbReference type="OrthoDB" id="610574at2759"/>
<dbReference type="Proteomes" id="UP000235145">
    <property type="component" value="Unassembled WGS sequence"/>
</dbReference>
<gene>
    <name evidence="10" type="ORF">LSAT_V11C100043850</name>
</gene>
<feature type="transmembrane region" description="Helical" evidence="8">
    <location>
        <begin position="20"/>
        <end position="44"/>
    </location>
</feature>
<feature type="transmembrane region" description="Helical" evidence="8">
    <location>
        <begin position="163"/>
        <end position="183"/>
    </location>
</feature>
<proteinExistence type="inferred from homology"/>
<dbReference type="AlphaFoldDB" id="A0A9R1XSD8"/>
<evidence type="ECO:0000259" key="9">
    <source>
        <dbReference type="Pfam" id="PF04535"/>
    </source>
</evidence>
<dbReference type="EMBL" id="NBSK02000001">
    <property type="protein sequence ID" value="KAJ0225700.1"/>
    <property type="molecule type" value="Genomic_DNA"/>
</dbReference>
<evidence type="ECO:0000256" key="7">
    <source>
        <dbReference type="ARBA" id="ARBA00023136"/>
    </source>
</evidence>
<keyword evidence="5 8" id="KW-0812">Transmembrane</keyword>
<keyword evidence="4 8" id="KW-1003">Cell membrane</keyword>
<evidence type="ECO:0000313" key="11">
    <source>
        <dbReference type="Proteomes" id="UP000235145"/>
    </source>
</evidence>
<evidence type="ECO:0000313" key="10">
    <source>
        <dbReference type="EMBL" id="KAJ0225700.1"/>
    </source>
</evidence>
<feature type="transmembrane region" description="Helical" evidence="8">
    <location>
        <begin position="76"/>
        <end position="98"/>
    </location>
</feature>
<evidence type="ECO:0000256" key="4">
    <source>
        <dbReference type="ARBA" id="ARBA00022475"/>
    </source>
</evidence>